<dbReference type="GO" id="GO:0033540">
    <property type="term" value="P:fatty acid beta-oxidation using acyl-CoA oxidase"/>
    <property type="evidence" value="ECO:0007669"/>
    <property type="project" value="TreeGrafter"/>
</dbReference>
<organism evidence="1 2">
    <name type="scientific">Rhodocollybia butyracea</name>
    <dbReference type="NCBI Taxonomy" id="206335"/>
    <lineage>
        <taxon>Eukaryota</taxon>
        <taxon>Fungi</taxon>
        <taxon>Dikarya</taxon>
        <taxon>Basidiomycota</taxon>
        <taxon>Agaricomycotina</taxon>
        <taxon>Agaricomycetes</taxon>
        <taxon>Agaricomycetidae</taxon>
        <taxon>Agaricales</taxon>
        <taxon>Marasmiineae</taxon>
        <taxon>Omphalotaceae</taxon>
        <taxon>Rhodocollybia</taxon>
    </lineage>
</organism>
<dbReference type="EMBL" id="JADNRY010000051">
    <property type="protein sequence ID" value="KAF9069416.1"/>
    <property type="molecule type" value="Genomic_DNA"/>
</dbReference>
<dbReference type="Gene3D" id="2.40.110.10">
    <property type="entry name" value="Butyryl-CoA Dehydrogenase, subunit A, domain 2"/>
    <property type="match status" value="1"/>
</dbReference>
<dbReference type="InterPro" id="IPR036250">
    <property type="entry name" value="AcylCo_DH-like_C"/>
</dbReference>
<evidence type="ECO:0000313" key="2">
    <source>
        <dbReference type="Proteomes" id="UP000772434"/>
    </source>
</evidence>
<keyword evidence="2" id="KW-1185">Reference proteome</keyword>
<protein>
    <submittedName>
        <fullName evidence="1">Acyl-CoA dehydrogenase NM domain-like protein</fullName>
    </submittedName>
</protein>
<sequence length="546" mass="59925">MTRTQAPRYPATVQLATSPLFREQDNKLSVADRTIIAYKRAEAIGVAYDLSPNDVLNLTPKFWKTHEDPIMILDGAASTLFTIQYNLVAGTIAQYAQGREDMAALLDDLLRYRKIGQFCLTELGHGLDAANLETTAVMLSDGGFVLHTPHLQASKYMPPTGPVLGKPCVAVVFARLLVAGEDHGVRPFVVTLNDGYNMSPGITARVLPSRGGTNPVAHCITGFNRVLLPPSALLGSTKKPKLPSVDFSRAIWRVALTEDYWPPEKRMPIMNFRTQQIPIVNGIAHAYVLRAFGEWARSEFCNQDLDPRIRHGIAACSKAISVQLSQGAAMAISERCGAQGLFGVNQMSRMHSEMRGIAIAEGDILGLSIRLAIELGLDRYALPQSKYPDTLLARHERYLMTELKEALQTPSHRHRDDNVDRLVLPKCQALIEAIGHRMAHDAALEADVMAELIDVYICSIVKLDSAWYSETGAASRQKQAAMEVAAHDAVLPHLLTLVQGMNVTPYVTAPIVSDEAWEAFVSGLPYQGSKADLINGNSIELERARL</sequence>
<name>A0A9P5PU26_9AGAR</name>
<dbReference type="InterPro" id="IPR012258">
    <property type="entry name" value="Acyl-CoA_oxidase"/>
</dbReference>
<proteinExistence type="predicted"/>
<dbReference type="GO" id="GO:0005504">
    <property type="term" value="F:fatty acid binding"/>
    <property type="evidence" value="ECO:0007669"/>
    <property type="project" value="TreeGrafter"/>
</dbReference>
<dbReference type="GO" id="GO:0005777">
    <property type="term" value="C:peroxisome"/>
    <property type="evidence" value="ECO:0007669"/>
    <property type="project" value="InterPro"/>
</dbReference>
<dbReference type="SUPFAM" id="SSF56645">
    <property type="entry name" value="Acyl-CoA dehydrogenase NM domain-like"/>
    <property type="match status" value="1"/>
</dbReference>
<dbReference type="Gene3D" id="1.20.140.10">
    <property type="entry name" value="Butyryl-CoA Dehydrogenase, subunit A, domain 3"/>
    <property type="match status" value="1"/>
</dbReference>
<dbReference type="GO" id="GO:0071949">
    <property type="term" value="F:FAD binding"/>
    <property type="evidence" value="ECO:0007669"/>
    <property type="project" value="InterPro"/>
</dbReference>
<gene>
    <name evidence="1" type="ORF">BDP27DRAFT_1392380</name>
</gene>
<evidence type="ECO:0000313" key="1">
    <source>
        <dbReference type="EMBL" id="KAF9069416.1"/>
    </source>
</evidence>
<comment type="caution">
    <text evidence="1">The sequence shown here is derived from an EMBL/GenBank/DDBJ whole genome shotgun (WGS) entry which is preliminary data.</text>
</comment>
<dbReference type="InterPro" id="IPR046373">
    <property type="entry name" value="Acyl-CoA_Oxase/DH_mid-dom_sf"/>
</dbReference>
<accession>A0A9P5PU26</accession>
<dbReference type="PANTHER" id="PTHR10909:SF382">
    <property type="entry name" value="ACYL-COENZYME A OXIDASE"/>
    <property type="match status" value="1"/>
</dbReference>
<dbReference type="OrthoDB" id="538336at2759"/>
<dbReference type="PANTHER" id="PTHR10909">
    <property type="entry name" value="ELECTRON TRANSPORT OXIDOREDUCTASE"/>
    <property type="match status" value="1"/>
</dbReference>
<dbReference type="Proteomes" id="UP000772434">
    <property type="component" value="Unassembled WGS sequence"/>
</dbReference>
<dbReference type="InterPro" id="IPR009100">
    <property type="entry name" value="AcylCoA_DH/oxidase_NM_dom_sf"/>
</dbReference>
<dbReference type="GO" id="GO:0003997">
    <property type="term" value="F:acyl-CoA oxidase activity"/>
    <property type="evidence" value="ECO:0007669"/>
    <property type="project" value="InterPro"/>
</dbReference>
<dbReference type="GO" id="GO:0055088">
    <property type="term" value="P:lipid homeostasis"/>
    <property type="evidence" value="ECO:0007669"/>
    <property type="project" value="TreeGrafter"/>
</dbReference>
<dbReference type="SUPFAM" id="SSF47203">
    <property type="entry name" value="Acyl-CoA dehydrogenase C-terminal domain-like"/>
    <property type="match status" value="1"/>
</dbReference>
<reference evidence="1" key="1">
    <citation type="submission" date="2020-11" db="EMBL/GenBank/DDBJ databases">
        <authorList>
            <consortium name="DOE Joint Genome Institute"/>
            <person name="Ahrendt S."/>
            <person name="Riley R."/>
            <person name="Andreopoulos W."/>
            <person name="Labutti K."/>
            <person name="Pangilinan J."/>
            <person name="Ruiz-Duenas F.J."/>
            <person name="Barrasa J.M."/>
            <person name="Sanchez-Garcia M."/>
            <person name="Camarero S."/>
            <person name="Miyauchi S."/>
            <person name="Serrano A."/>
            <person name="Linde D."/>
            <person name="Babiker R."/>
            <person name="Drula E."/>
            <person name="Ayuso-Fernandez I."/>
            <person name="Pacheco R."/>
            <person name="Padilla G."/>
            <person name="Ferreira P."/>
            <person name="Barriuso J."/>
            <person name="Kellner H."/>
            <person name="Castanera R."/>
            <person name="Alfaro M."/>
            <person name="Ramirez L."/>
            <person name="Pisabarro A.G."/>
            <person name="Kuo A."/>
            <person name="Tritt A."/>
            <person name="Lipzen A."/>
            <person name="He G."/>
            <person name="Yan M."/>
            <person name="Ng V."/>
            <person name="Cullen D."/>
            <person name="Martin F."/>
            <person name="Rosso M.-N."/>
            <person name="Henrissat B."/>
            <person name="Hibbett D."/>
            <person name="Martinez A.T."/>
            <person name="Grigoriev I.V."/>
        </authorList>
    </citation>
    <scope>NUCLEOTIDE SEQUENCE</scope>
    <source>
        <strain evidence="1">AH 40177</strain>
    </source>
</reference>
<dbReference type="AlphaFoldDB" id="A0A9P5PU26"/>